<dbReference type="OrthoDB" id="125364at2759"/>
<evidence type="ECO:0000256" key="2">
    <source>
        <dbReference type="ARBA" id="ARBA00022723"/>
    </source>
</evidence>
<dbReference type="InterPro" id="IPR027806">
    <property type="entry name" value="HARBI1_dom"/>
</dbReference>
<dbReference type="Proteomes" id="UP000198211">
    <property type="component" value="Unassembled WGS sequence"/>
</dbReference>
<dbReference type="EMBL" id="NBNE01004041">
    <property type="protein sequence ID" value="OWZ06262.1"/>
    <property type="molecule type" value="Genomic_DNA"/>
</dbReference>
<dbReference type="Pfam" id="PF13359">
    <property type="entry name" value="DDE_Tnp_4"/>
    <property type="match status" value="1"/>
</dbReference>
<evidence type="ECO:0000313" key="5">
    <source>
        <dbReference type="Proteomes" id="UP000198211"/>
    </source>
</evidence>
<feature type="domain" description="DDE Tnp4" evidence="3">
    <location>
        <begin position="133"/>
        <end position="248"/>
    </location>
</feature>
<evidence type="ECO:0000256" key="1">
    <source>
        <dbReference type="ARBA" id="ARBA00001968"/>
    </source>
</evidence>
<comment type="cofactor">
    <cofactor evidence="1">
        <name>a divalent metal cation</name>
        <dbReference type="ChEBI" id="CHEBI:60240"/>
    </cofactor>
</comment>
<keyword evidence="5" id="KW-1185">Reference proteome</keyword>
<keyword evidence="2" id="KW-0479">Metal-binding</keyword>
<gene>
    <name evidence="4" type="ORF">PHMEG_00021509</name>
</gene>
<dbReference type="AlphaFoldDB" id="A0A225VLP6"/>
<organism evidence="4 5">
    <name type="scientific">Phytophthora megakarya</name>
    <dbReference type="NCBI Taxonomy" id="4795"/>
    <lineage>
        <taxon>Eukaryota</taxon>
        <taxon>Sar</taxon>
        <taxon>Stramenopiles</taxon>
        <taxon>Oomycota</taxon>
        <taxon>Peronosporomycetes</taxon>
        <taxon>Peronosporales</taxon>
        <taxon>Peronosporaceae</taxon>
        <taxon>Phytophthora</taxon>
    </lineage>
</organism>
<accession>A0A225VLP6</accession>
<evidence type="ECO:0000259" key="3">
    <source>
        <dbReference type="Pfam" id="PF13359"/>
    </source>
</evidence>
<sequence length="344" mass="39349">MQMINFAEGEFYRPWQVVEDFVMLRWNVGRGEKCKFGGKDVIVMALASLKHCSKWDVMASGFAINPPKFQKTVLKYVPMLSHSSTSTSSRISAKWGMRELVVAGKNFSNFQSACYTTDVTFQEAYIPSGLCESRSIYYSGKHSIHGYKVNVLADGQGNHCTQHYPGHVSDIEVFRKILAFHSQNLQKSPSTPDEWALLADKGYQGLSTHFRAITPHKKQPCETLLIEQLNETDRISHDRVLVENDFGRSYDILFKSCVALTNHHVHLNPMRAEDGDHYHTYLSRLLLIGVDAIAIRMLSQKHYQKRREMRLRSVFCTRRGSSESRGRRSYEASEFDSDETIFSS</sequence>
<name>A0A225VLP6_9STRA</name>
<dbReference type="GO" id="GO:0046872">
    <property type="term" value="F:metal ion binding"/>
    <property type="evidence" value="ECO:0007669"/>
    <property type="project" value="UniProtKB-KW"/>
</dbReference>
<protein>
    <recommendedName>
        <fullName evidence="3">DDE Tnp4 domain-containing protein</fullName>
    </recommendedName>
</protein>
<evidence type="ECO:0000313" key="4">
    <source>
        <dbReference type="EMBL" id="OWZ06262.1"/>
    </source>
</evidence>
<dbReference type="STRING" id="4795.A0A225VLP6"/>
<reference evidence="5" key="1">
    <citation type="submission" date="2017-03" db="EMBL/GenBank/DDBJ databases">
        <title>Phytopthora megakarya and P. palmivora, two closely related causual agents of cacao black pod achieved similar genome size and gene model numbers by different mechanisms.</title>
        <authorList>
            <person name="Ali S."/>
            <person name="Shao J."/>
            <person name="Larry D.J."/>
            <person name="Kronmiller B."/>
            <person name="Shen D."/>
            <person name="Strem M.D."/>
            <person name="Melnick R.L."/>
            <person name="Guiltinan M.J."/>
            <person name="Tyler B.M."/>
            <person name="Meinhardt L.W."/>
            <person name="Bailey B.A."/>
        </authorList>
    </citation>
    <scope>NUCLEOTIDE SEQUENCE [LARGE SCALE GENOMIC DNA]</scope>
    <source>
        <strain evidence="5">zdho120</strain>
    </source>
</reference>
<comment type="caution">
    <text evidence="4">The sequence shown here is derived from an EMBL/GenBank/DDBJ whole genome shotgun (WGS) entry which is preliminary data.</text>
</comment>
<proteinExistence type="predicted"/>